<dbReference type="InterPro" id="IPR037066">
    <property type="entry name" value="Plug_dom_sf"/>
</dbReference>
<evidence type="ECO:0000256" key="4">
    <source>
        <dbReference type="ARBA" id="ARBA00022692"/>
    </source>
</evidence>
<comment type="similarity">
    <text evidence="10 12">Belongs to the TonB-dependent receptor family.</text>
</comment>
<evidence type="ECO:0000256" key="6">
    <source>
        <dbReference type="ARBA" id="ARBA00023065"/>
    </source>
</evidence>
<evidence type="ECO:0000256" key="12">
    <source>
        <dbReference type="RuleBase" id="RU003357"/>
    </source>
</evidence>
<evidence type="ECO:0000313" key="16">
    <source>
        <dbReference type="EMBL" id="CAH0524356.1"/>
    </source>
</evidence>
<dbReference type="PROSITE" id="PS01156">
    <property type="entry name" value="TONB_DEPENDENT_REC_2"/>
    <property type="match status" value="1"/>
</dbReference>
<dbReference type="InterPro" id="IPR000531">
    <property type="entry name" value="Beta-barrel_TonB"/>
</dbReference>
<feature type="chain" id="PRO_5045037494" evidence="13">
    <location>
        <begin position="26"/>
        <end position="612"/>
    </location>
</feature>
<dbReference type="InterPro" id="IPR012910">
    <property type="entry name" value="Plug_dom"/>
</dbReference>
<feature type="short sequence motif" description="TonB C-terminal box" evidence="11">
    <location>
        <begin position="595"/>
        <end position="612"/>
    </location>
</feature>
<dbReference type="Pfam" id="PF07715">
    <property type="entry name" value="Plug"/>
    <property type="match status" value="1"/>
</dbReference>
<gene>
    <name evidence="16" type="primary">btuB_1</name>
    <name evidence="16" type="ORF">VHP8226_00172</name>
</gene>
<keyword evidence="5 13" id="KW-0732">Signal</keyword>
<dbReference type="PANTHER" id="PTHR30069">
    <property type="entry name" value="TONB-DEPENDENT OUTER MEMBRANE RECEPTOR"/>
    <property type="match status" value="1"/>
</dbReference>
<dbReference type="InterPro" id="IPR036942">
    <property type="entry name" value="Beta-barrel_TonB_sf"/>
</dbReference>
<keyword evidence="3 10" id="KW-1134">Transmembrane beta strand</keyword>
<evidence type="ECO:0000256" key="11">
    <source>
        <dbReference type="PROSITE-ProRule" id="PRU10144"/>
    </source>
</evidence>
<dbReference type="EMBL" id="CAKLCM010000001">
    <property type="protein sequence ID" value="CAH0524356.1"/>
    <property type="molecule type" value="Genomic_DNA"/>
</dbReference>
<protein>
    <submittedName>
        <fullName evidence="16">Vitamin B12 transporter BtuB</fullName>
    </submittedName>
</protein>
<reference evidence="16" key="1">
    <citation type="submission" date="2021-12" db="EMBL/GenBank/DDBJ databases">
        <authorList>
            <person name="Rodrigo-Torres L."/>
            <person name="Arahal R. D."/>
            <person name="Lucena T."/>
        </authorList>
    </citation>
    <scope>NUCLEOTIDE SEQUENCE</scope>
    <source>
        <strain evidence="16">CECT 8226</strain>
    </source>
</reference>
<feature type="domain" description="TonB-dependent receptor plug" evidence="15">
    <location>
        <begin position="47"/>
        <end position="152"/>
    </location>
</feature>
<dbReference type="PROSITE" id="PS52016">
    <property type="entry name" value="TONB_DEPENDENT_REC_3"/>
    <property type="match status" value="1"/>
</dbReference>
<dbReference type="Proteomes" id="UP000838160">
    <property type="component" value="Unassembled WGS sequence"/>
</dbReference>
<feature type="signal peptide" evidence="13">
    <location>
        <begin position="1"/>
        <end position="25"/>
    </location>
</feature>
<evidence type="ECO:0000256" key="1">
    <source>
        <dbReference type="ARBA" id="ARBA00004571"/>
    </source>
</evidence>
<evidence type="ECO:0000313" key="17">
    <source>
        <dbReference type="Proteomes" id="UP000838160"/>
    </source>
</evidence>
<keyword evidence="17" id="KW-1185">Reference proteome</keyword>
<keyword evidence="4 10" id="KW-0812">Transmembrane</keyword>
<dbReference type="InterPro" id="IPR039426">
    <property type="entry name" value="TonB-dep_rcpt-like"/>
</dbReference>
<accession>A0ABM8ZEN4</accession>
<evidence type="ECO:0000256" key="3">
    <source>
        <dbReference type="ARBA" id="ARBA00022452"/>
    </source>
</evidence>
<dbReference type="InterPro" id="IPR010917">
    <property type="entry name" value="TonB_rcpt_CS"/>
</dbReference>
<organism evidence="16 17">
    <name type="scientific">Vibrio hippocampi</name>
    <dbReference type="NCBI Taxonomy" id="654686"/>
    <lineage>
        <taxon>Bacteria</taxon>
        <taxon>Pseudomonadati</taxon>
        <taxon>Pseudomonadota</taxon>
        <taxon>Gammaproteobacteria</taxon>
        <taxon>Vibrionales</taxon>
        <taxon>Vibrionaceae</taxon>
        <taxon>Vibrio</taxon>
    </lineage>
</organism>
<keyword evidence="7 12" id="KW-0798">TonB box</keyword>
<dbReference type="SUPFAM" id="SSF56935">
    <property type="entry name" value="Porins"/>
    <property type="match status" value="1"/>
</dbReference>
<evidence type="ECO:0000256" key="13">
    <source>
        <dbReference type="SAM" id="SignalP"/>
    </source>
</evidence>
<comment type="subcellular location">
    <subcellularLocation>
        <location evidence="1 10">Cell outer membrane</location>
        <topology evidence="1 10">Multi-pass membrane protein</topology>
    </subcellularLocation>
</comment>
<comment type="caution">
    <text evidence="16">The sequence shown here is derived from an EMBL/GenBank/DDBJ whole genome shotgun (WGS) entry which is preliminary data.</text>
</comment>
<evidence type="ECO:0000256" key="7">
    <source>
        <dbReference type="ARBA" id="ARBA00023077"/>
    </source>
</evidence>
<sequence>MNRSILATAVAGSLLSYTPFFTAQANDALAPSEVMVITANKTPQQIEQVLAPVEVISRDEIDAIQAKSLSEVLRRLPGVQVSNLGGYGQTTELYVRGRSTKNTLVLINGVRIGSATTGAANLSAIPLDGVERIEMIRGTRAAVYGSDAVSGVVNIITTNPNAALNRVKAGYGSFNSYNASASLYFGDEKQGWLNVTATHQESDGYNIQPSSSTPDDKDDDGYRTQYLVIDTGKALNSQWLIKANGYYQTHYVEYDNPYVGTDKTDSDLYSLSLAAQYLRKNLTSEFSLSTNQDQAESYGQGVAASTIKTQRYAVNWNNELALSQQLKLLGGLDWYRDKVGNTSTAMTKDSRDNAALFAGALYQKNRVSLEGNVRYDDNEAFGGYTTYQLGAGYDLTDNLQLIATHGTAFKAPTFNDLYWPQQCWGSYCYQGNPDLNPEESMTSEVAIKLHHQGNVVWLAIYQSQVDEMIASNGSTNVNIDEAEIKGFELAANFYTGAIDHNVSYDYLDAKDKSTNQHLVRRARHSAKWNSSYKLASWRFDLSYLYQGKRYDDTTNTQVLDPYSLVDIAASYQFANGLSLGGKVANLFDEEYETASDYQSPERNYYINAMYEF</sequence>
<dbReference type="RefSeq" id="WP_237483277.1">
    <property type="nucleotide sequence ID" value="NZ_CAKLCM010000001.1"/>
</dbReference>
<dbReference type="Gene3D" id="2.40.170.20">
    <property type="entry name" value="TonB-dependent receptor, beta-barrel domain"/>
    <property type="match status" value="1"/>
</dbReference>
<keyword evidence="6" id="KW-0406">Ion transport</keyword>
<evidence type="ECO:0000256" key="2">
    <source>
        <dbReference type="ARBA" id="ARBA00022448"/>
    </source>
</evidence>
<dbReference type="CDD" id="cd01347">
    <property type="entry name" value="ligand_gated_channel"/>
    <property type="match status" value="1"/>
</dbReference>
<dbReference type="Pfam" id="PF00593">
    <property type="entry name" value="TonB_dep_Rec_b-barrel"/>
    <property type="match status" value="1"/>
</dbReference>
<keyword evidence="2 10" id="KW-0813">Transport</keyword>
<evidence type="ECO:0000259" key="14">
    <source>
        <dbReference type="Pfam" id="PF00593"/>
    </source>
</evidence>
<dbReference type="Gene3D" id="2.170.130.10">
    <property type="entry name" value="TonB-dependent receptor, plug domain"/>
    <property type="match status" value="1"/>
</dbReference>
<keyword evidence="8 10" id="KW-0472">Membrane</keyword>
<keyword evidence="9 10" id="KW-0998">Cell outer membrane</keyword>
<feature type="domain" description="TonB-dependent receptor-like beta-barrel" evidence="14">
    <location>
        <begin position="170"/>
        <end position="586"/>
    </location>
</feature>
<name>A0ABM8ZEN4_9VIBR</name>
<evidence type="ECO:0000256" key="8">
    <source>
        <dbReference type="ARBA" id="ARBA00023136"/>
    </source>
</evidence>
<proteinExistence type="inferred from homology"/>
<evidence type="ECO:0000256" key="10">
    <source>
        <dbReference type="PROSITE-ProRule" id="PRU01360"/>
    </source>
</evidence>
<evidence type="ECO:0000256" key="9">
    <source>
        <dbReference type="ARBA" id="ARBA00023237"/>
    </source>
</evidence>
<evidence type="ECO:0000259" key="15">
    <source>
        <dbReference type="Pfam" id="PF07715"/>
    </source>
</evidence>
<dbReference type="PANTHER" id="PTHR30069:SF53">
    <property type="entry name" value="COLICIN I RECEPTOR-RELATED"/>
    <property type="match status" value="1"/>
</dbReference>
<evidence type="ECO:0000256" key="5">
    <source>
        <dbReference type="ARBA" id="ARBA00022729"/>
    </source>
</evidence>